<keyword evidence="5" id="KW-0808">Transferase</keyword>
<evidence type="ECO:0000256" key="4">
    <source>
        <dbReference type="ARBA" id="ARBA00022676"/>
    </source>
</evidence>
<keyword evidence="6 12" id="KW-0812">Transmembrane</keyword>
<sequence>MTAQILDAQCSSSKSSIIERWCLLMWVVGLVAMLATLVGFTLLVATPLVLNSTCVLPGISGSFLISPLQASPPAKGFSIIMGVFSTASRVERRSIIRMAYGMQSTDIANVTVRFIIGRPKDRNESLQIGLESHRYGDIIVLDMDENMNAGKTWRFFSTVFEMGVRYDYVMKVDDDSYVRINNLASSLAEESRTDLYYGYILPCANKNPYWGYMSGMGYVITWDLIEWVSTSEIVLNKTGGYQEDRMTADWFNEGKKAKHRVSKKPLFYDHPQYMGKNRCPNELVPETILIHQMKSTELWMDVLQHFEGGRFSLNGSTAVGNGSVALM</sequence>
<comment type="caution">
    <text evidence="13">The sequence shown here is derived from an EMBL/GenBank/DDBJ whole genome shotgun (WGS) entry which is preliminary data.</text>
</comment>
<evidence type="ECO:0000256" key="3">
    <source>
        <dbReference type="ARBA" id="ARBA00008661"/>
    </source>
</evidence>
<dbReference type="EC" id="2.4.1.-" evidence="12"/>
<dbReference type="Pfam" id="PF01762">
    <property type="entry name" value="Galactosyl_T"/>
    <property type="match status" value="1"/>
</dbReference>
<keyword evidence="14" id="KW-1185">Reference proteome</keyword>
<organism evidence="13 14">
    <name type="scientific">Ceratodon purpureus</name>
    <name type="common">Fire moss</name>
    <name type="synonym">Dicranum purpureum</name>
    <dbReference type="NCBI Taxonomy" id="3225"/>
    <lineage>
        <taxon>Eukaryota</taxon>
        <taxon>Viridiplantae</taxon>
        <taxon>Streptophyta</taxon>
        <taxon>Embryophyta</taxon>
        <taxon>Bryophyta</taxon>
        <taxon>Bryophytina</taxon>
        <taxon>Bryopsida</taxon>
        <taxon>Dicranidae</taxon>
        <taxon>Pseudoditrichales</taxon>
        <taxon>Ditrichaceae</taxon>
        <taxon>Ceratodon</taxon>
    </lineage>
</organism>
<evidence type="ECO:0000256" key="11">
    <source>
        <dbReference type="ARBA" id="ARBA00023211"/>
    </source>
</evidence>
<evidence type="ECO:0000256" key="8">
    <source>
        <dbReference type="ARBA" id="ARBA00022989"/>
    </source>
</evidence>
<dbReference type="PANTHER" id="PTHR11214">
    <property type="entry name" value="BETA-1,3-N-ACETYLGLUCOSAMINYLTRANSFERASE"/>
    <property type="match status" value="1"/>
</dbReference>
<comment type="similarity">
    <text evidence="3 12">Belongs to the glycosyltransferase 31 family.</text>
</comment>
<comment type="pathway">
    <text evidence="2">Protein modification; protein glycosylation.</text>
</comment>
<feature type="transmembrane region" description="Helical" evidence="12">
    <location>
        <begin position="21"/>
        <end position="50"/>
    </location>
</feature>
<dbReference type="InterPro" id="IPR002659">
    <property type="entry name" value="Glyco_trans_31"/>
</dbReference>
<evidence type="ECO:0000313" key="14">
    <source>
        <dbReference type="Proteomes" id="UP000822688"/>
    </source>
</evidence>
<keyword evidence="10 12" id="KW-0472">Membrane</keyword>
<gene>
    <name evidence="13" type="ORF">KC19_11G022800</name>
</gene>
<comment type="subcellular location">
    <subcellularLocation>
        <location evidence="1 12">Golgi apparatus membrane</location>
        <topology evidence="1 12">Single-pass type II membrane protein</topology>
    </subcellularLocation>
</comment>
<protein>
    <recommendedName>
        <fullName evidence="12">Hexosyltransferase</fullName>
        <ecNumber evidence="12">2.4.1.-</ecNumber>
    </recommendedName>
</protein>
<keyword evidence="8 12" id="KW-1133">Transmembrane helix</keyword>
<dbReference type="EMBL" id="CM026432">
    <property type="protein sequence ID" value="KAG0556062.1"/>
    <property type="molecule type" value="Genomic_DNA"/>
</dbReference>
<keyword evidence="9 12" id="KW-0333">Golgi apparatus</keyword>
<dbReference type="GO" id="GO:0000139">
    <property type="term" value="C:Golgi membrane"/>
    <property type="evidence" value="ECO:0007669"/>
    <property type="project" value="UniProtKB-SubCell"/>
</dbReference>
<dbReference type="Gene3D" id="3.90.550.50">
    <property type="match status" value="1"/>
</dbReference>
<dbReference type="Proteomes" id="UP000822688">
    <property type="component" value="Chromosome 11"/>
</dbReference>
<evidence type="ECO:0000256" key="7">
    <source>
        <dbReference type="ARBA" id="ARBA00022968"/>
    </source>
</evidence>
<evidence type="ECO:0000256" key="12">
    <source>
        <dbReference type="RuleBase" id="RU363063"/>
    </source>
</evidence>
<keyword evidence="7 12" id="KW-0735">Signal-anchor</keyword>
<accession>A0A8T0GFU9</accession>
<dbReference type="GO" id="GO:0016758">
    <property type="term" value="F:hexosyltransferase activity"/>
    <property type="evidence" value="ECO:0007669"/>
    <property type="project" value="InterPro"/>
</dbReference>
<name>A0A8T0GFU9_CERPU</name>
<dbReference type="AlphaFoldDB" id="A0A8T0GFU9"/>
<reference evidence="13 14" key="1">
    <citation type="submission" date="2020-06" db="EMBL/GenBank/DDBJ databases">
        <title>WGS assembly of Ceratodon purpureus strain R40.</title>
        <authorList>
            <person name="Carey S.B."/>
            <person name="Jenkins J."/>
            <person name="Shu S."/>
            <person name="Lovell J.T."/>
            <person name="Sreedasyam A."/>
            <person name="Maumus F."/>
            <person name="Tiley G.P."/>
            <person name="Fernandez-Pozo N."/>
            <person name="Barry K."/>
            <person name="Chen C."/>
            <person name="Wang M."/>
            <person name="Lipzen A."/>
            <person name="Daum C."/>
            <person name="Saski C.A."/>
            <person name="Payton A.C."/>
            <person name="Mcbreen J.C."/>
            <person name="Conrad R.E."/>
            <person name="Kollar L.M."/>
            <person name="Olsson S."/>
            <person name="Huttunen S."/>
            <person name="Landis J.B."/>
            <person name="Wickett N.J."/>
            <person name="Johnson M.G."/>
            <person name="Rensing S.A."/>
            <person name="Grimwood J."/>
            <person name="Schmutz J."/>
            <person name="Mcdaniel S.F."/>
        </authorList>
    </citation>
    <scope>NUCLEOTIDE SEQUENCE [LARGE SCALE GENOMIC DNA]</scope>
    <source>
        <strain evidence="13 14">R40</strain>
    </source>
</reference>
<evidence type="ECO:0000256" key="1">
    <source>
        <dbReference type="ARBA" id="ARBA00004323"/>
    </source>
</evidence>
<evidence type="ECO:0000313" key="13">
    <source>
        <dbReference type="EMBL" id="KAG0556062.1"/>
    </source>
</evidence>
<keyword evidence="4 12" id="KW-0328">Glycosyltransferase</keyword>
<comment type="cofactor">
    <cofactor evidence="12">
        <name>Mn(2+)</name>
        <dbReference type="ChEBI" id="CHEBI:29035"/>
    </cofactor>
</comment>
<proteinExistence type="inferred from homology"/>
<dbReference type="PANTHER" id="PTHR11214:SF351">
    <property type="entry name" value="BETA-1,3-GALACTOSYLTRANSFERASE PVG3"/>
    <property type="match status" value="1"/>
</dbReference>
<evidence type="ECO:0000256" key="2">
    <source>
        <dbReference type="ARBA" id="ARBA00004922"/>
    </source>
</evidence>
<keyword evidence="11 12" id="KW-0464">Manganese</keyword>
<evidence type="ECO:0000256" key="10">
    <source>
        <dbReference type="ARBA" id="ARBA00023136"/>
    </source>
</evidence>
<evidence type="ECO:0000256" key="5">
    <source>
        <dbReference type="ARBA" id="ARBA00022679"/>
    </source>
</evidence>
<evidence type="ECO:0000256" key="6">
    <source>
        <dbReference type="ARBA" id="ARBA00022692"/>
    </source>
</evidence>
<evidence type="ECO:0000256" key="9">
    <source>
        <dbReference type="ARBA" id="ARBA00023034"/>
    </source>
</evidence>